<evidence type="ECO:0000313" key="3">
    <source>
        <dbReference type="EMBL" id="KAL3317201.1"/>
    </source>
</evidence>
<gene>
    <name evidence="3" type="ORF">Ciccas_004137</name>
</gene>
<feature type="region of interest" description="Disordered" evidence="1">
    <location>
        <begin position="70"/>
        <end position="136"/>
    </location>
</feature>
<dbReference type="InterPro" id="IPR008936">
    <property type="entry name" value="Rho_GTPase_activation_prot"/>
</dbReference>
<dbReference type="PROSITE" id="PS50238">
    <property type="entry name" value="RHOGAP"/>
    <property type="match status" value="1"/>
</dbReference>
<evidence type="ECO:0000313" key="4">
    <source>
        <dbReference type="Proteomes" id="UP001626550"/>
    </source>
</evidence>
<accession>A0ABD2QEN5</accession>
<protein>
    <recommendedName>
        <fullName evidence="2">Rho-GAP domain-containing protein</fullName>
    </recommendedName>
</protein>
<dbReference type="EMBL" id="JBJKFK010000414">
    <property type="protein sequence ID" value="KAL3317201.1"/>
    <property type="molecule type" value="Genomic_DNA"/>
</dbReference>
<organism evidence="3 4">
    <name type="scientific">Cichlidogyrus casuarinus</name>
    <dbReference type="NCBI Taxonomy" id="1844966"/>
    <lineage>
        <taxon>Eukaryota</taxon>
        <taxon>Metazoa</taxon>
        <taxon>Spiralia</taxon>
        <taxon>Lophotrochozoa</taxon>
        <taxon>Platyhelminthes</taxon>
        <taxon>Monogenea</taxon>
        <taxon>Monopisthocotylea</taxon>
        <taxon>Dactylogyridea</taxon>
        <taxon>Ancyrocephalidae</taxon>
        <taxon>Cichlidogyrus</taxon>
    </lineage>
</organism>
<feature type="compositionally biased region" description="Polar residues" evidence="1">
    <location>
        <begin position="85"/>
        <end position="94"/>
    </location>
</feature>
<evidence type="ECO:0000256" key="1">
    <source>
        <dbReference type="SAM" id="MobiDB-lite"/>
    </source>
</evidence>
<feature type="compositionally biased region" description="Low complexity" evidence="1">
    <location>
        <begin position="95"/>
        <end position="110"/>
    </location>
</feature>
<dbReference type="InterPro" id="IPR000198">
    <property type="entry name" value="RhoGAP_dom"/>
</dbReference>
<evidence type="ECO:0000259" key="2">
    <source>
        <dbReference type="PROSITE" id="PS50238"/>
    </source>
</evidence>
<proteinExistence type="predicted"/>
<dbReference type="Proteomes" id="UP001626550">
    <property type="component" value="Unassembled WGS sequence"/>
</dbReference>
<name>A0ABD2QEN5_9PLAT</name>
<dbReference type="Gene3D" id="1.10.555.10">
    <property type="entry name" value="Rho GTPase activation protein"/>
    <property type="match status" value="1"/>
</dbReference>
<dbReference type="AlphaFoldDB" id="A0ABD2QEN5"/>
<feature type="compositionally biased region" description="Basic and acidic residues" evidence="1">
    <location>
        <begin position="124"/>
        <end position="136"/>
    </location>
</feature>
<feature type="domain" description="Rho-GAP" evidence="2">
    <location>
        <begin position="1"/>
        <end position="43"/>
    </location>
</feature>
<comment type="caution">
    <text evidence="3">The sequence shown here is derived from an EMBL/GenBank/DDBJ whole genome shotgun (WGS) entry which is preliminary data.</text>
</comment>
<sequence>MSLQNLAIIWAPNLLKSKDGTHDDAKLMQELAAFIFEHCLDRFLAPYEKHIRESIDQTWLEAEPDFQICPDKESRSSGYDPGVFSGSSRTPTTFSNSSPQSMSPVSSNASLNEEESRNPQSFETGEHTHSYHEWSC</sequence>
<keyword evidence="4" id="KW-1185">Reference proteome</keyword>
<reference evidence="3 4" key="1">
    <citation type="submission" date="2024-11" db="EMBL/GenBank/DDBJ databases">
        <title>Adaptive evolution of stress response genes in parasites aligns with host niche diversity.</title>
        <authorList>
            <person name="Hahn C."/>
            <person name="Resl P."/>
        </authorList>
    </citation>
    <scope>NUCLEOTIDE SEQUENCE [LARGE SCALE GENOMIC DNA]</scope>
    <source>
        <strain evidence="3">EGGRZ-B1_66</strain>
        <tissue evidence="3">Body</tissue>
    </source>
</reference>
<dbReference type="SUPFAM" id="SSF48350">
    <property type="entry name" value="GTPase activation domain, GAP"/>
    <property type="match status" value="1"/>
</dbReference>